<dbReference type="EMBL" id="KZ805872">
    <property type="protein sequence ID" value="PVH91403.1"/>
    <property type="molecule type" value="Genomic_DNA"/>
</dbReference>
<dbReference type="STRING" id="97972.A0A2V1D1P0"/>
<dbReference type="PANTHER" id="PTHR35569:SF1">
    <property type="entry name" value="CYANAMIDE HYDRATASE DDI2-RELATED"/>
    <property type="match status" value="1"/>
</dbReference>
<sequence length="160" mass="18492">WFRNQDPKFSSPDKRFEVDGADFARSFVQREGGKKWDKNRQRIVWDAIALHGMINIARYKDFEVMLIPAAGVTEWSGPDAAKAQFGDLITVTQAEWVQIAKEFPRDGSLEFFRSQMVNLCRTKPETTYDNYVGDWGEKYLANYTRMGHRAIDFAENPGNE</sequence>
<proteinExistence type="predicted"/>
<dbReference type="AlphaFoldDB" id="A0A2V1D1P0"/>
<evidence type="ECO:0000313" key="2">
    <source>
        <dbReference type="Proteomes" id="UP000244855"/>
    </source>
</evidence>
<dbReference type="OrthoDB" id="2378324at2759"/>
<reference evidence="1 2" key="1">
    <citation type="journal article" date="2018" name="Sci. Rep.">
        <title>Comparative genomics provides insights into the lifestyle and reveals functional heterogeneity of dark septate endophytic fungi.</title>
        <authorList>
            <person name="Knapp D.G."/>
            <person name="Nemeth J.B."/>
            <person name="Barry K."/>
            <person name="Hainaut M."/>
            <person name="Henrissat B."/>
            <person name="Johnson J."/>
            <person name="Kuo A."/>
            <person name="Lim J.H.P."/>
            <person name="Lipzen A."/>
            <person name="Nolan M."/>
            <person name="Ohm R.A."/>
            <person name="Tamas L."/>
            <person name="Grigoriev I.V."/>
            <person name="Spatafora J.W."/>
            <person name="Nagy L.G."/>
            <person name="Kovacs G.M."/>
        </authorList>
    </citation>
    <scope>NUCLEOTIDE SEQUENCE [LARGE SCALE GENOMIC DNA]</scope>
    <source>
        <strain evidence="1 2">DSE2036</strain>
    </source>
</reference>
<keyword evidence="2" id="KW-1185">Reference proteome</keyword>
<dbReference type="PANTHER" id="PTHR35569">
    <property type="entry name" value="CYANAMIDE HYDRATASE DDI2-RELATED"/>
    <property type="match status" value="1"/>
</dbReference>
<gene>
    <name evidence="1" type="ORF">DM02DRAFT_545869</name>
</gene>
<protein>
    <submittedName>
        <fullName evidence="1">Uncharacterized protein</fullName>
    </submittedName>
</protein>
<dbReference type="Proteomes" id="UP000244855">
    <property type="component" value="Unassembled WGS sequence"/>
</dbReference>
<name>A0A2V1D1P0_9PLEO</name>
<feature type="non-terminal residue" evidence="1">
    <location>
        <position position="1"/>
    </location>
</feature>
<accession>A0A2V1D1P0</accession>
<organism evidence="1 2">
    <name type="scientific">Periconia macrospinosa</name>
    <dbReference type="NCBI Taxonomy" id="97972"/>
    <lineage>
        <taxon>Eukaryota</taxon>
        <taxon>Fungi</taxon>
        <taxon>Dikarya</taxon>
        <taxon>Ascomycota</taxon>
        <taxon>Pezizomycotina</taxon>
        <taxon>Dothideomycetes</taxon>
        <taxon>Pleosporomycetidae</taxon>
        <taxon>Pleosporales</taxon>
        <taxon>Massarineae</taxon>
        <taxon>Periconiaceae</taxon>
        <taxon>Periconia</taxon>
    </lineage>
</organism>
<evidence type="ECO:0000313" key="1">
    <source>
        <dbReference type="EMBL" id="PVH91403.1"/>
    </source>
</evidence>